<feature type="compositionally biased region" description="Basic and acidic residues" evidence="3">
    <location>
        <begin position="67"/>
        <end position="80"/>
    </location>
</feature>
<dbReference type="Proteomes" id="UP000019140">
    <property type="component" value="Unassembled WGS sequence"/>
</dbReference>
<comment type="caution">
    <text evidence="4">The sequence shown here is derived from an EMBL/GenBank/DDBJ whole genome shotgun (WGS) entry which is preliminary data.</text>
</comment>
<dbReference type="NCBIfam" id="TIGR01552">
    <property type="entry name" value="phd_fam"/>
    <property type="match status" value="1"/>
</dbReference>
<dbReference type="SUPFAM" id="SSF143120">
    <property type="entry name" value="YefM-like"/>
    <property type="match status" value="1"/>
</dbReference>
<accession>W4M528</accession>
<comment type="similarity">
    <text evidence="1 2">Belongs to the phD/YefM antitoxin family.</text>
</comment>
<dbReference type="InterPro" id="IPR036165">
    <property type="entry name" value="YefM-like_sf"/>
</dbReference>
<dbReference type="Gene3D" id="3.40.1620.10">
    <property type="entry name" value="YefM-like domain"/>
    <property type="match status" value="1"/>
</dbReference>
<gene>
    <name evidence="4" type="ORF">ETSY2_25240</name>
</gene>
<feature type="region of interest" description="Disordered" evidence="3">
    <location>
        <begin position="56"/>
        <end position="80"/>
    </location>
</feature>
<keyword evidence="5" id="KW-1185">Reference proteome</keyword>
<dbReference type="Pfam" id="PF02604">
    <property type="entry name" value="PhdYeFM_antitox"/>
    <property type="match status" value="1"/>
</dbReference>
<evidence type="ECO:0000256" key="2">
    <source>
        <dbReference type="RuleBase" id="RU362080"/>
    </source>
</evidence>
<dbReference type="HOGENOM" id="CLU_163140_1_3_7"/>
<evidence type="ECO:0000256" key="3">
    <source>
        <dbReference type="SAM" id="MobiDB-lite"/>
    </source>
</evidence>
<proteinExistence type="inferred from homology"/>
<dbReference type="InterPro" id="IPR006442">
    <property type="entry name" value="Antitoxin_Phd/YefM"/>
</dbReference>
<evidence type="ECO:0000313" key="4">
    <source>
        <dbReference type="EMBL" id="ETX05051.1"/>
    </source>
</evidence>
<organism evidence="4 5">
    <name type="scientific">Candidatus Entotheonella gemina</name>
    <dbReference type="NCBI Taxonomy" id="1429439"/>
    <lineage>
        <taxon>Bacteria</taxon>
        <taxon>Pseudomonadati</taxon>
        <taxon>Nitrospinota/Tectimicrobiota group</taxon>
        <taxon>Candidatus Tectimicrobiota</taxon>
        <taxon>Candidatus Entotheonellia</taxon>
        <taxon>Candidatus Entotheonellales</taxon>
        <taxon>Candidatus Entotheonellaceae</taxon>
        <taxon>Candidatus Entotheonella</taxon>
    </lineage>
</organism>
<name>W4M528_9BACT</name>
<dbReference type="EMBL" id="AZHX01001053">
    <property type="protein sequence ID" value="ETX05051.1"/>
    <property type="molecule type" value="Genomic_DNA"/>
</dbReference>
<protein>
    <recommendedName>
        <fullName evidence="2">Antitoxin</fullName>
    </recommendedName>
</protein>
<evidence type="ECO:0000313" key="5">
    <source>
        <dbReference type="Proteomes" id="UP000019140"/>
    </source>
</evidence>
<reference evidence="4 5" key="1">
    <citation type="journal article" date="2014" name="Nature">
        <title>An environmental bacterial taxon with a large and distinct metabolic repertoire.</title>
        <authorList>
            <person name="Wilson M.C."/>
            <person name="Mori T."/>
            <person name="Ruckert C."/>
            <person name="Uria A.R."/>
            <person name="Helf M.J."/>
            <person name="Takada K."/>
            <person name="Gernert C."/>
            <person name="Steffens U.A."/>
            <person name="Heycke N."/>
            <person name="Schmitt S."/>
            <person name="Rinke C."/>
            <person name="Helfrich E.J."/>
            <person name="Brachmann A.O."/>
            <person name="Gurgui C."/>
            <person name="Wakimoto T."/>
            <person name="Kracht M."/>
            <person name="Crusemann M."/>
            <person name="Hentschel U."/>
            <person name="Abe I."/>
            <person name="Matsunaga S."/>
            <person name="Kalinowski J."/>
            <person name="Takeyama H."/>
            <person name="Piel J."/>
        </authorList>
    </citation>
    <scope>NUCLEOTIDE SEQUENCE [LARGE SCALE GENOMIC DNA]</scope>
    <source>
        <strain evidence="5">TSY2</strain>
    </source>
</reference>
<dbReference type="AlphaFoldDB" id="W4M528"/>
<evidence type="ECO:0000256" key="1">
    <source>
        <dbReference type="ARBA" id="ARBA00009981"/>
    </source>
</evidence>
<sequence length="80" mass="9080">MDWRLAEAKNKFSELFNRALAEGPQRVRRRDEAVVVIAASDYERLTGSKPGFKDFLMGEGPGLEGLDLGRDREPMRDIDL</sequence>
<comment type="function">
    <text evidence="2">Antitoxin component of a type II toxin-antitoxin (TA) system.</text>
</comment>